<comment type="subcellular location">
    <subcellularLocation>
        <location evidence="1">Chromosome</location>
        <location evidence="1">Centromere</location>
    </subcellularLocation>
    <subcellularLocation>
        <location evidence="6">Nucleus</location>
    </subcellularLocation>
</comment>
<dbReference type="Pfam" id="PF00856">
    <property type="entry name" value="SET"/>
    <property type="match status" value="1"/>
</dbReference>
<reference evidence="12 14" key="3">
    <citation type="submission" date="2017-11" db="EMBL/GenBank/DDBJ databases">
        <title>De-novo sequencing of pomegranate (Punica granatum L.) genome.</title>
        <authorList>
            <person name="Akparov Z."/>
            <person name="Amiraslanov A."/>
            <person name="Hajiyeva S."/>
            <person name="Abbasov M."/>
            <person name="Kaur K."/>
            <person name="Hamwieh A."/>
            <person name="Solovyev V."/>
            <person name="Salamov A."/>
            <person name="Braich B."/>
            <person name="Kosarev P."/>
            <person name="Mahmoud A."/>
            <person name="Hajiyev E."/>
            <person name="Babayeva S."/>
            <person name="Izzatullayeva V."/>
            <person name="Mammadov A."/>
            <person name="Mammadov A."/>
            <person name="Sharifova S."/>
            <person name="Ojaghi J."/>
            <person name="Eynullazada K."/>
            <person name="Bayramov B."/>
            <person name="Abdulazimova A."/>
            <person name="Shahmuradov I."/>
        </authorList>
    </citation>
    <scope>NUCLEOTIDE SEQUENCE [LARGE SCALE GENOMIC DNA]</scope>
    <source>
        <strain evidence="12">AG2017</strain>
        <strain evidence="14">cv. AG2017</strain>
        <tissue evidence="12">Leaf</tissue>
    </source>
</reference>
<dbReference type="AlphaFoldDB" id="A0A218Y2L3"/>
<evidence type="ECO:0000256" key="1">
    <source>
        <dbReference type="ARBA" id="ARBA00004584"/>
    </source>
</evidence>
<dbReference type="PANTHER" id="PTHR45660:SF3">
    <property type="entry name" value="HISTONE-LYSINE N-METHYLTRANSFERASE FAMILY MEMBER SUVH9"/>
    <property type="match status" value="1"/>
</dbReference>
<evidence type="ECO:0000256" key="6">
    <source>
        <dbReference type="PROSITE-ProRule" id="PRU00358"/>
    </source>
</evidence>
<evidence type="ECO:0000313" key="13">
    <source>
        <dbReference type="Proteomes" id="UP000197138"/>
    </source>
</evidence>
<keyword evidence="2" id="KW-0158">Chromosome</keyword>
<evidence type="ECO:0000259" key="9">
    <source>
        <dbReference type="PROSITE" id="PS50867"/>
    </source>
</evidence>
<dbReference type="GO" id="GO:0005634">
    <property type="term" value="C:nucleus"/>
    <property type="evidence" value="ECO:0007669"/>
    <property type="project" value="UniProtKB-SubCell"/>
</dbReference>
<feature type="domain" description="YDG" evidence="10">
    <location>
        <begin position="222"/>
        <end position="369"/>
    </location>
</feature>
<accession>A0A218Y2L3</accession>
<evidence type="ECO:0000256" key="5">
    <source>
        <dbReference type="ARBA" id="ARBA00023328"/>
    </source>
</evidence>
<keyword evidence="3" id="KW-0156">Chromatin regulator</keyword>
<dbReference type="InterPro" id="IPR046341">
    <property type="entry name" value="SET_dom_sf"/>
</dbReference>
<reference evidence="11" key="2">
    <citation type="submission" date="2017-06" db="EMBL/GenBank/DDBJ databases">
        <title>The pomegranate genome and the genomics of punicalagin biosynthesis.</title>
        <authorList>
            <person name="Xu C."/>
        </authorList>
    </citation>
    <scope>NUCLEOTIDE SEQUENCE [LARGE SCALE GENOMIC DNA]</scope>
    <source>
        <tissue evidence="11">Fresh leaf</tissue>
    </source>
</reference>
<dbReference type="GO" id="GO:0003690">
    <property type="term" value="F:double-stranded DNA binding"/>
    <property type="evidence" value="ECO:0007669"/>
    <property type="project" value="TreeGrafter"/>
</dbReference>
<dbReference type="Proteomes" id="UP000233551">
    <property type="component" value="Unassembled WGS sequence"/>
</dbReference>
<dbReference type="PROSITE" id="PS50890">
    <property type="entry name" value="PUA"/>
    <property type="match status" value="1"/>
</dbReference>
<dbReference type="SMART" id="SM00317">
    <property type="entry name" value="SET"/>
    <property type="match status" value="1"/>
</dbReference>
<dbReference type="SMART" id="SM00468">
    <property type="entry name" value="PreSET"/>
    <property type="match status" value="1"/>
</dbReference>
<dbReference type="GeneID" id="116208114"/>
<comment type="caution">
    <text evidence="11">The sequence shown here is derived from an EMBL/GenBank/DDBJ whole genome shotgun (WGS) entry which is preliminary data.</text>
</comment>
<dbReference type="InterPro" id="IPR015947">
    <property type="entry name" value="PUA-like_sf"/>
</dbReference>
<evidence type="ECO:0000259" key="10">
    <source>
        <dbReference type="PROSITE" id="PS51015"/>
    </source>
</evidence>
<dbReference type="GO" id="GO:0042054">
    <property type="term" value="F:histone methyltransferase activity"/>
    <property type="evidence" value="ECO:0007669"/>
    <property type="project" value="InterPro"/>
</dbReference>
<dbReference type="InterPro" id="IPR025794">
    <property type="entry name" value="H3-K9-MeTrfase_plant"/>
</dbReference>
<dbReference type="OrthoDB" id="5792673at2759"/>
<dbReference type="STRING" id="22663.A0A218Y2L3"/>
<evidence type="ECO:0000313" key="14">
    <source>
        <dbReference type="Proteomes" id="UP000233551"/>
    </source>
</evidence>
<dbReference type="Proteomes" id="UP000197138">
    <property type="component" value="Unassembled WGS sequence"/>
</dbReference>
<evidence type="ECO:0000256" key="3">
    <source>
        <dbReference type="ARBA" id="ARBA00022853"/>
    </source>
</evidence>
<dbReference type="SUPFAM" id="SSF82199">
    <property type="entry name" value="SET domain"/>
    <property type="match status" value="1"/>
</dbReference>
<proteinExistence type="predicted"/>
<dbReference type="SMART" id="SM00466">
    <property type="entry name" value="SRA"/>
    <property type="match status" value="1"/>
</dbReference>
<dbReference type="PROSITE" id="PS50867">
    <property type="entry name" value="PRE_SET"/>
    <property type="match status" value="1"/>
</dbReference>
<dbReference type="Pfam" id="PF02182">
    <property type="entry name" value="SAD_SRA"/>
    <property type="match status" value="1"/>
</dbReference>
<dbReference type="InterPro" id="IPR036987">
    <property type="entry name" value="SRA-YDG_sf"/>
</dbReference>
<dbReference type="InterPro" id="IPR001214">
    <property type="entry name" value="SET_dom"/>
</dbReference>
<evidence type="ECO:0000256" key="4">
    <source>
        <dbReference type="ARBA" id="ARBA00023242"/>
    </source>
</evidence>
<name>A0A218Y2L3_PUNGR</name>
<dbReference type="GO" id="GO:0008270">
    <property type="term" value="F:zinc ion binding"/>
    <property type="evidence" value="ECO:0007669"/>
    <property type="project" value="InterPro"/>
</dbReference>
<dbReference type="PANTHER" id="PTHR45660">
    <property type="entry name" value="HISTONE-LYSINE N-METHYLTRANSFERASE SETMAR"/>
    <property type="match status" value="1"/>
</dbReference>
<keyword evidence="5" id="KW-0137">Centromere</keyword>
<feature type="compositionally biased region" description="Low complexity" evidence="7">
    <location>
        <begin position="44"/>
        <end position="53"/>
    </location>
</feature>
<feature type="region of interest" description="Disordered" evidence="7">
    <location>
        <begin position="35"/>
        <end position="65"/>
    </location>
</feature>
<dbReference type="PROSITE" id="PS51575">
    <property type="entry name" value="SAM_MT43_SUVAR39_2"/>
    <property type="match status" value="1"/>
</dbReference>
<dbReference type="GO" id="GO:0000775">
    <property type="term" value="C:chromosome, centromeric region"/>
    <property type="evidence" value="ECO:0007669"/>
    <property type="project" value="UniProtKB-SubCell"/>
</dbReference>
<feature type="domain" description="Pre-SET" evidence="9">
    <location>
        <begin position="449"/>
        <end position="507"/>
    </location>
</feature>
<evidence type="ECO:0000256" key="2">
    <source>
        <dbReference type="ARBA" id="ARBA00022454"/>
    </source>
</evidence>
<keyword evidence="14" id="KW-1185">Reference proteome</keyword>
<evidence type="ECO:0000313" key="12">
    <source>
        <dbReference type="EMBL" id="PKI68268.1"/>
    </source>
</evidence>
<feature type="region of interest" description="Disordered" evidence="7">
    <location>
        <begin position="1"/>
        <end position="23"/>
    </location>
</feature>
<dbReference type="EMBL" id="PGOL01000565">
    <property type="protein sequence ID" value="PKI68268.1"/>
    <property type="molecule type" value="Genomic_DNA"/>
</dbReference>
<protein>
    <submittedName>
        <fullName evidence="11">Uncharacterized protein</fullName>
    </submittedName>
</protein>
<evidence type="ECO:0000256" key="7">
    <source>
        <dbReference type="SAM" id="MobiDB-lite"/>
    </source>
</evidence>
<feature type="region of interest" description="Disordered" evidence="7">
    <location>
        <begin position="108"/>
        <end position="145"/>
    </location>
</feature>
<evidence type="ECO:0000259" key="8">
    <source>
        <dbReference type="PROSITE" id="PS50280"/>
    </source>
</evidence>
<gene>
    <name evidence="11" type="ORF">CDL15_Pgr010146</name>
    <name evidence="12" type="ORF">CRG98_011348</name>
</gene>
<dbReference type="EMBL" id="MTKT01000329">
    <property type="protein sequence ID" value="OWM91116.1"/>
    <property type="molecule type" value="Genomic_DNA"/>
</dbReference>
<dbReference type="PROSITE" id="PS50280">
    <property type="entry name" value="SET"/>
    <property type="match status" value="1"/>
</dbReference>
<evidence type="ECO:0000313" key="11">
    <source>
        <dbReference type="EMBL" id="OWM91116.1"/>
    </source>
</evidence>
<dbReference type="Gene3D" id="2.170.270.10">
    <property type="entry name" value="SET domain"/>
    <property type="match status" value="1"/>
</dbReference>
<dbReference type="InterPro" id="IPR003105">
    <property type="entry name" value="SRA_YDG"/>
</dbReference>
<feature type="domain" description="SET" evidence="8">
    <location>
        <begin position="510"/>
        <end position="653"/>
    </location>
</feature>
<keyword evidence="4 6" id="KW-0539">Nucleus</keyword>
<organism evidence="11 13">
    <name type="scientific">Punica granatum</name>
    <name type="common">Pomegranate</name>
    <dbReference type="NCBI Taxonomy" id="22663"/>
    <lineage>
        <taxon>Eukaryota</taxon>
        <taxon>Viridiplantae</taxon>
        <taxon>Streptophyta</taxon>
        <taxon>Embryophyta</taxon>
        <taxon>Tracheophyta</taxon>
        <taxon>Spermatophyta</taxon>
        <taxon>Magnoliopsida</taxon>
        <taxon>eudicotyledons</taxon>
        <taxon>Gunneridae</taxon>
        <taxon>Pentapetalae</taxon>
        <taxon>rosids</taxon>
        <taxon>malvids</taxon>
        <taxon>Myrtales</taxon>
        <taxon>Lythraceae</taxon>
        <taxon>Punica</taxon>
    </lineage>
</organism>
<dbReference type="FunFam" id="2.30.280.10:FF:000003">
    <property type="entry name" value="Histone-lysine N-methyltransferase, H3 lysine-9 specific SUVH5"/>
    <property type="match status" value="1"/>
</dbReference>
<dbReference type="InterPro" id="IPR007728">
    <property type="entry name" value="Pre-SET_dom"/>
</dbReference>
<sequence length="666" mass="73521">MGAMVPFQDLNLLPDPPLSASSTALRTPKIEPKAEPLDVDHHLPPVQTTTQPQLPNSHTAPEPISTEMGETHLYSEFNRISELFHAAFSNRLSRLRLPDSPAAAAAAASPASPAVSESDSRAIVPVPENNNQLSAPRSNKKLDKRSSELVRVTGLSSEDERFFREVVRRTRMVYDGLRILSTSQQDSHAPHLTGRRLRGDLAAASVMRAHGLWLNRDKRVVGPIPGVYVGDMFLYRMELCVVGLHGQPQAGIDYLTASESSNGEPIATSIIVSGGYEDDEDSGDVLVYSGHGGQDKFSRQCAHQKLEGGNLAMAKSMHYGIEVRVIRGFRQGACASNKVYVYDGLYRIIDYWLDVGKSGFGVYKYKLSRIEGQPLMGSSIMKFAETLKIRPLEVRPSGYLSLDVSVKREAVPIPVFNDIDSNNEPLCFEYLSTSVFPPFLVHQNGGMGTGCECLSGCREGCICAAKNGGEFAYDPNGILFRGKPVVFECGVSCKCPPSCRNRVTQRGLRIPLEIFRSREAGWAVRSLDLIQAGSFICEYSGVVLTRDQAQVFSMNGDSLVYPNRFAGKWAEWGDLSRIFPNYVCPSYPSIPPLDFAMDVSRMRNVACYISHSSTPNVFVQYVLQDHNNISFPRLMLFALENIPPLRELSLDYGVADEWSGKPMICN</sequence>
<dbReference type="Pfam" id="PF05033">
    <property type="entry name" value="Pre-SET"/>
    <property type="match status" value="1"/>
</dbReference>
<dbReference type="PROSITE" id="PS51015">
    <property type="entry name" value="YDG"/>
    <property type="match status" value="1"/>
</dbReference>
<dbReference type="Gene3D" id="2.30.280.10">
    <property type="entry name" value="SRA-YDG"/>
    <property type="match status" value="1"/>
</dbReference>
<reference evidence="13" key="1">
    <citation type="journal article" date="2017" name="Plant J.">
        <title>The pomegranate (Punica granatum L.) genome and the genomics of punicalagin biosynthesis.</title>
        <authorList>
            <person name="Qin G."/>
            <person name="Xu C."/>
            <person name="Ming R."/>
            <person name="Tang H."/>
            <person name="Guyot R."/>
            <person name="Kramer E.M."/>
            <person name="Hu Y."/>
            <person name="Yi X."/>
            <person name="Qi Y."/>
            <person name="Xu X."/>
            <person name="Gao Z."/>
            <person name="Pan H."/>
            <person name="Jian J."/>
            <person name="Tian Y."/>
            <person name="Yue Z."/>
            <person name="Xu Y."/>
        </authorList>
    </citation>
    <scope>NUCLEOTIDE SEQUENCE [LARGE SCALE GENOMIC DNA]</scope>
    <source>
        <strain evidence="13">cv. Dabenzi</strain>
    </source>
</reference>
<dbReference type="InterPro" id="IPR051357">
    <property type="entry name" value="H3K9_HMTase_SUVAR3-9"/>
</dbReference>
<feature type="compositionally biased region" description="Polar residues" evidence="7">
    <location>
        <begin position="128"/>
        <end position="137"/>
    </location>
</feature>
<dbReference type="SUPFAM" id="SSF88697">
    <property type="entry name" value="PUA domain-like"/>
    <property type="match status" value="1"/>
</dbReference>